<dbReference type="AlphaFoldDB" id="A0A5E4AYK7"/>
<feature type="region of interest" description="Disordered" evidence="1">
    <location>
        <begin position="1"/>
        <end position="32"/>
    </location>
</feature>
<gene>
    <name evidence="2" type="ORF">GHT09_004485</name>
    <name evidence="3" type="ORF">MONAX_5E004264</name>
</gene>
<name>A0A5E4AYK7_MARMO</name>
<organism evidence="3 4">
    <name type="scientific">Marmota monax</name>
    <name type="common">Woodchuck</name>
    <dbReference type="NCBI Taxonomy" id="9995"/>
    <lineage>
        <taxon>Eukaryota</taxon>
        <taxon>Metazoa</taxon>
        <taxon>Chordata</taxon>
        <taxon>Craniata</taxon>
        <taxon>Vertebrata</taxon>
        <taxon>Euteleostomi</taxon>
        <taxon>Mammalia</taxon>
        <taxon>Eutheria</taxon>
        <taxon>Euarchontoglires</taxon>
        <taxon>Glires</taxon>
        <taxon>Rodentia</taxon>
        <taxon>Sciuromorpha</taxon>
        <taxon>Sciuridae</taxon>
        <taxon>Xerinae</taxon>
        <taxon>Marmotini</taxon>
        <taxon>Marmota</taxon>
    </lineage>
</organism>
<dbReference type="EMBL" id="WJEC01000295">
    <property type="protein sequence ID" value="KAF7484111.1"/>
    <property type="molecule type" value="Genomic_DNA"/>
</dbReference>
<evidence type="ECO:0000313" key="2">
    <source>
        <dbReference type="EMBL" id="KAF7484111.1"/>
    </source>
</evidence>
<feature type="compositionally biased region" description="Basic and acidic residues" evidence="1">
    <location>
        <begin position="1"/>
        <end position="10"/>
    </location>
</feature>
<sequence length="137" mass="14657">MNPSLQDKRNGGKGPSGIQCLKQNVRERRKPDTDLWELRLGKKRDMWPCKGQARPQRGPRVCSWAQRSAQGAQLLAQAGVQARAPATTAQAGWEGGGWVEGIQTGPPLPDSGSSPRRPGCSVLENGTCLGAFATPVL</sequence>
<keyword evidence="4" id="KW-1185">Reference proteome</keyword>
<evidence type="ECO:0000256" key="1">
    <source>
        <dbReference type="SAM" id="MobiDB-lite"/>
    </source>
</evidence>
<evidence type="ECO:0000313" key="3">
    <source>
        <dbReference type="EMBL" id="VTJ62474.1"/>
    </source>
</evidence>
<dbReference type="Proteomes" id="UP000662637">
    <property type="component" value="Unassembled WGS sequence"/>
</dbReference>
<dbReference type="EMBL" id="CABDUW010000201">
    <property type="protein sequence ID" value="VTJ62474.1"/>
    <property type="molecule type" value="Genomic_DNA"/>
</dbReference>
<reference evidence="2" key="2">
    <citation type="submission" date="2020-08" db="EMBL/GenBank/DDBJ databases">
        <authorList>
            <person name="Shumante A."/>
            <person name="Zimin A.V."/>
            <person name="Puiu D."/>
            <person name="Salzberg S.L."/>
        </authorList>
    </citation>
    <scope>NUCLEOTIDE SEQUENCE</scope>
    <source>
        <strain evidence="2">WC2-LM</strain>
        <tissue evidence="2">Liver</tissue>
    </source>
</reference>
<feature type="region of interest" description="Disordered" evidence="1">
    <location>
        <begin position="86"/>
        <end position="119"/>
    </location>
</feature>
<accession>A0A5E4AYK7</accession>
<proteinExistence type="predicted"/>
<protein>
    <submittedName>
        <fullName evidence="3">Uncharacterized protein</fullName>
    </submittedName>
</protein>
<dbReference type="Proteomes" id="UP000335636">
    <property type="component" value="Unassembled WGS sequence"/>
</dbReference>
<reference evidence="3 4" key="1">
    <citation type="submission" date="2019-04" db="EMBL/GenBank/DDBJ databases">
        <authorList>
            <person name="Alioto T."/>
            <person name="Alioto T."/>
        </authorList>
    </citation>
    <scope>NUCLEOTIDE SEQUENCE [LARGE SCALE GENOMIC DNA]</scope>
</reference>
<evidence type="ECO:0000313" key="4">
    <source>
        <dbReference type="Proteomes" id="UP000335636"/>
    </source>
</evidence>